<dbReference type="SUPFAM" id="SSF51905">
    <property type="entry name" value="FAD/NAD(P)-binding domain"/>
    <property type="match status" value="1"/>
</dbReference>
<keyword evidence="3" id="KW-1185">Reference proteome</keyword>
<organism evidence="2 3">
    <name type="scientific">Teichococcus vastitatis</name>
    <dbReference type="NCBI Taxonomy" id="2307076"/>
    <lineage>
        <taxon>Bacteria</taxon>
        <taxon>Pseudomonadati</taxon>
        <taxon>Pseudomonadota</taxon>
        <taxon>Alphaproteobacteria</taxon>
        <taxon>Acetobacterales</taxon>
        <taxon>Roseomonadaceae</taxon>
        <taxon>Roseomonas</taxon>
    </lineage>
</organism>
<dbReference type="PANTHER" id="PTHR43747:SF1">
    <property type="entry name" value="SLR1998 PROTEIN"/>
    <property type="match status" value="1"/>
</dbReference>
<sequence>MPLDVVPPATPPAGEAAAERCDVLVIGGGPAGCTAAALLASRGRHVVLLEKDAHPRFHIGESLLPLNLRIFEKLGIAEEVRAIGVHKPGASFISDEHGNKVNFLFADGLNQDYKHSYQVKRADFDALLFRNAAARGTETHENTRVLSVGLGQGAQGHCVTARDAAGRRRVWQARFVIDASGRDTVLAQAMGGKQRDPHNNSAAVFGHFRGVAPCEGCPEGNITIHLLEDGWCWMIPLPEGITSVGVVGTPALFKRRQGSFEHFLLQELARSPSAAERMDGAELVSAVTTTGNYSYRAKVMQGEGWLMAGDAFAFLDPVFSSGVMLAMASAELGAEAADAWLDDPVRAAPLLRRFESKVRRAIGAMSWLVYRINSPVLRDMFMQPSNRFRMRDGLVSLLAGDVHADTDRQIPVIAFKTTYRLLSLLHRLGWHLRDGTLRRMPRAPHPVAAE</sequence>
<reference evidence="2 3" key="1">
    <citation type="submission" date="2022-03" db="EMBL/GenBank/DDBJ databases">
        <title>Complete genome analysis of Roseomonas KG 17.1 : a prolific producer of plant growth promoters.</title>
        <authorList>
            <person name="Saadouli I."/>
            <person name="Najjari A."/>
            <person name="Mosbah A."/>
            <person name="Ouzari H.I."/>
        </authorList>
    </citation>
    <scope>NUCLEOTIDE SEQUENCE [LARGE SCALE GENOMIC DNA]</scope>
    <source>
        <strain evidence="2 3">KG17-1</strain>
    </source>
</reference>
<dbReference type="InterPro" id="IPR036188">
    <property type="entry name" value="FAD/NAD-bd_sf"/>
</dbReference>
<dbReference type="PANTHER" id="PTHR43747">
    <property type="entry name" value="FAD-BINDING PROTEIN"/>
    <property type="match status" value="1"/>
</dbReference>
<protein>
    <submittedName>
        <fullName evidence="2">FAD-dependent oxidoreductase</fullName>
    </submittedName>
</protein>
<feature type="domain" description="FAD-binding" evidence="1">
    <location>
        <begin position="20"/>
        <end position="328"/>
    </location>
</feature>
<proteinExistence type="predicted"/>
<dbReference type="InterPro" id="IPR002938">
    <property type="entry name" value="FAD-bd"/>
</dbReference>
<dbReference type="Proteomes" id="UP001201985">
    <property type="component" value="Unassembled WGS sequence"/>
</dbReference>
<dbReference type="PRINTS" id="PR00420">
    <property type="entry name" value="RNGMNOXGNASE"/>
</dbReference>
<dbReference type="EMBL" id="JALBUU010000004">
    <property type="protein sequence ID" value="MCI0753998.1"/>
    <property type="molecule type" value="Genomic_DNA"/>
</dbReference>
<evidence type="ECO:0000259" key="1">
    <source>
        <dbReference type="Pfam" id="PF01494"/>
    </source>
</evidence>
<dbReference type="Pfam" id="PF01494">
    <property type="entry name" value="FAD_binding_3"/>
    <property type="match status" value="1"/>
</dbReference>
<gene>
    <name evidence="2" type="ORF">MON41_09540</name>
</gene>
<dbReference type="RefSeq" id="WP_120007702.1">
    <property type="nucleotide sequence ID" value="NZ_JALBUU010000004.1"/>
</dbReference>
<dbReference type="InterPro" id="IPR050816">
    <property type="entry name" value="Flavin-dep_Halogenase_NPB"/>
</dbReference>
<evidence type="ECO:0000313" key="2">
    <source>
        <dbReference type="EMBL" id="MCI0753998.1"/>
    </source>
</evidence>
<evidence type="ECO:0000313" key="3">
    <source>
        <dbReference type="Proteomes" id="UP001201985"/>
    </source>
</evidence>
<comment type="caution">
    <text evidence="2">The sequence shown here is derived from an EMBL/GenBank/DDBJ whole genome shotgun (WGS) entry which is preliminary data.</text>
</comment>
<accession>A0ABS9W4N2</accession>
<dbReference type="Gene3D" id="3.50.50.60">
    <property type="entry name" value="FAD/NAD(P)-binding domain"/>
    <property type="match status" value="1"/>
</dbReference>
<name>A0ABS9W4N2_9PROT</name>